<dbReference type="InterPro" id="IPR001647">
    <property type="entry name" value="HTH_TetR"/>
</dbReference>
<feature type="DNA-binding region" description="H-T-H motif" evidence="2">
    <location>
        <begin position="25"/>
        <end position="44"/>
    </location>
</feature>
<dbReference type="SUPFAM" id="SSF46689">
    <property type="entry name" value="Homeodomain-like"/>
    <property type="match status" value="1"/>
</dbReference>
<evidence type="ECO:0000313" key="5">
    <source>
        <dbReference type="Proteomes" id="UP000013961"/>
    </source>
</evidence>
<gene>
    <name evidence="4" type="ORF">MASS_0744</name>
</gene>
<sequence>MGARRPQVLDTAVRMLARGGDRALTYRTVDAAAGIPPGTTSNYFRTRAALLLAAATHTERQRRRAFDELLEQYAPTSTGQLTRMLKAYLTEAAGDTSTGGILARAHTALLPLALDNPELAELLATSHELHTTALQRYLAAINPAASLRLAVLITDYLTGALANLHATGTTNTTGLAALIELLNHSALVHHPR</sequence>
<evidence type="ECO:0000259" key="3">
    <source>
        <dbReference type="PROSITE" id="PS50977"/>
    </source>
</evidence>
<dbReference type="Proteomes" id="UP000013961">
    <property type="component" value="Chromosome"/>
</dbReference>
<reference evidence="4 5" key="1">
    <citation type="journal article" date="2013" name="Genome Announc.">
        <title>Complete Genome Sequence of Mycobacterium massiliense Clinical Strain Asan 50594, Belonging to the Type II Genotype.</title>
        <authorList>
            <person name="Kim B.J."/>
            <person name="Kim B.R."/>
            <person name="Hong S.H."/>
            <person name="Seok S.H."/>
            <person name="Kook Y.H."/>
            <person name="Kim B.J."/>
        </authorList>
    </citation>
    <scope>NUCLEOTIDE SEQUENCE [LARGE SCALE GENOMIC DNA]</scope>
    <source>
        <strain evidence="4 5">50594</strain>
    </source>
</reference>
<dbReference type="AlphaFoldDB" id="A0AB33A6U9"/>
<dbReference type="InterPro" id="IPR009057">
    <property type="entry name" value="Homeodomain-like_sf"/>
</dbReference>
<evidence type="ECO:0000256" key="1">
    <source>
        <dbReference type="ARBA" id="ARBA00023125"/>
    </source>
</evidence>
<accession>A0AB33A6U9</accession>
<dbReference type="EMBL" id="CP004374">
    <property type="protein sequence ID" value="AGM27346.1"/>
    <property type="molecule type" value="Genomic_DNA"/>
</dbReference>
<feature type="domain" description="HTH tetR-type" evidence="3">
    <location>
        <begin position="2"/>
        <end position="62"/>
    </location>
</feature>
<organism evidence="4 5">
    <name type="scientific">Mycobacteroides abscessus subsp. bolletii 50594</name>
    <dbReference type="NCBI Taxonomy" id="1303024"/>
    <lineage>
        <taxon>Bacteria</taxon>
        <taxon>Bacillati</taxon>
        <taxon>Actinomycetota</taxon>
        <taxon>Actinomycetes</taxon>
        <taxon>Mycobacteriales</taxon>
        <taxon>Mycobacteriaceae</taxon>
        <taxon>Mycobacteroides</taxon>
        <taxon>Mycobacteroides abscessus</taxon>
    </lineage>
</organism>
<name>A0AB33A6U9_9MYCO</name>
<evidence type="ECO:0000256" key="2">
    <source>
        <dbReference type="PROSITE-ProRule" id="PRU00335"/>
    </source>
</evidence>
<dbReference type="GO" id="GO:0003677">
    <property type="term" value="F:DNA binding"/>
    <property type="evidence" value="ECO:0007669"/>
    <property type="project" value="UniProtKB-UniRule"/>
</dbReference>
<dbReference type="Pfam" id="PF00440">
    <property type="entry name" value="TetR_N"/>
    <property type="match status" value="1"/>
</dbReference>
<protein>
    <submittedName>
        <fullName evidence="4">Transcriptional regulator, TetR family</fullName>
    </submittedName>
</protein>
<dbReference type="KEGG" id="mabb:MASS_0744"/>
<evidence type="ECO:0000313" key="4">
    <source>
        <dbReference type="EMBL" id="AGM27346.1"/>
    </source>
</evidence>
<dbReference type="Gene3D" id="1.10.357.10">
    <property type="entry name" value="Tetracycline Repressor, domain 2"/>
    <property type="match status" value="1"/>
</dbReference>
<keyword evidence="1 2" id="KW-0238">DNA-binding</keyword>
<dbReference type="PROSITE" id="PS50977">
    <property type="entry name" value="HTH_TETR_2"/>
    <property type="match status" value="1"/>
</dbReference>
<proteinExistence type="predicted"/>